<dbReference type="PANTHER" id="PTHR34612">
    <property type="entry name" value="GH131_N DOMAIN-CONTAINING PROTEIN"/>
    <property type="match status" value="1"/>
</dbReference>
<organism evidence="3 4">
    <name type="scientific">Parachaetomium inaequale</name>
    <dbReference type="NCBI Taxonomy" id="2588326"/>
    <lineage>
        <taxon>Eukaryota</taxon>
        <taxon>Fungi</taxon>
        <taxon>Dikarya</taxon>
        <taxon>Ascomycota</taxon>
        <taxon>Pezizomycotina</taxon>
        <taxon>Sordariomycetes</taxon>
        <taxon>Sordariomycetidae</taxon>
        <taxon>Sordariales</taxon>
        <taxon>Chaetomiaceae</taxon>
        <taxon>Parachaetomium</taxon>
    </lineage>
</organism>
<dbReference type="AlphaFoldDB" id="A0AAN6PJR2"/>
<feature type="signal peptide" evidence="1">
    <location>
        <begin position="1"/>
        <end position="20"/>
    </location>
</feature>
<evidence type="ECO:0000256" key="1">
    <source>
        <dbReference type="SAM" id="SignalP"/>
    </source>
</evidence>
<evidence type="ECO:0000259" key="2">
    <source>
        <dbReference type="Pfam" id="PF18271"/>
    </source>
</evidence>
<dbReference type="Pfam" id="PF18271">
    <property type="entry name" value="GH131_N"/>
    <property type="match status" value="1"/>
</dbReference>
<name>A0AAN6PJR2_9PEZI</name>
<reference evidence="4" key="1">
    <citation type="journal article" date="2023" name="Mol. Phylogenet. Evol.">
        <title>Genome-scale phylogeny and comparative genomics of the fungal order Sordariales.</title>
        <authorList>
            <person name="Hensen N."/>
            <person name="Bonometti L."/>
            <person name="Westerberg I."/>
            <person name="Brannstrom I.O."/>
            <person name="Guillou S."/>
            <person name="Cros-Aarteil S."/>
            <person name="Calhoun S."/>
            <person name="Haridas S."/>
            <person name="Kuo A."/>
            <person name="Mondo S."/>
            <person name="Pangilinan J."/>
            <person name="Riley R."/>
            <person name="LaButti K."/>
            <person name="Andreopoulos B."/>
            <person name="Lipzen A."/>
            <person name="Chen C."/>
            <person name="Yan M."/>
            <person name="Daum C."/>
            <person name="Ng V."/>
            <person name="Clum A."/>
            <person name="Steindorff A."/>
            <person name="Ohm R.A."/>
            <person name="Martin F."/>
            <person name="Silar P."/>
            <person name="Natvig D.O."/>
            <person name="Lalanne C."/>
            <person name="Gautier V."/>
            <person name="Ament-Velasquez S.L."/>
            <person name="Kruys A."/>
            <person name="Hutchinson M.I."/>
            <person name="Powell A.J."/>
            <person name="Barry K."/>
            <person name="Miller A.N."/>
            <person name="Grigoriev I.V."/>
            <person name="Debuchy R."/>
            <person name="Gladieux P."/>
            <person name="Hiltunen Thoren M."/>
            <person name="Johannesson H."/>
        </authorList>
    </citation>
    <scope>NUCLEOTIDE SEQUENCE [LARGE SCALE GENOMIC DNA]</scope>
    <source>
        <strain evidence="4">CBS 284.82</strain>
    </source>
</reference>
<dbReference type="InterPro" id="IPR041524">
    <property type="entry name" value="GH131_N"/>
</dbReference>
<dbReference type="PANTHER" id="PTHR34612:SF2">
    <property type="entry name" value="GLYCOSIDE HYDROLASE 131 CATALYTIC N-TERMINAL DOMAIN-CONTAINING PROTEIN"/>
    <property type="match status" value="1"/>
</dbReference>
<dbReference type="Gene3D" id="2.60.120.1160">
    <property type="match status" value="1"/>
</dbReference>
<evidence type="ECO:0000313" key="4">
    <source>
        <dbReference type="Proteomes" id="UP001303115"/>
    </source>
</evidence>
<dbReference type="Proteomes" id="UP001303115">
    <property type="component" value="Unassembled WGS sequence"/>
</dbReference>
<gene>
    <name evidence="3" type="ORF">C8A01DRAFT_15698</name>
</gene>
<feature type="chain" id="PRO_5042957716" description="Glycoside hydrolase 131 catalytic N-terminal domain-containing protein" evidence="1">
    <location>
        <begin position="21"/>
        <end position="274"/>
    </location>
</feature>
<dbReference type="EMBL" id="MU854377">
    <property type="protein sequence ID" value="KAK4040411.1"/>
    <property type="molecule type" value="Genomic_DNA"/>
</dbReference>
<feature type="domain" description="Glycoside hydrolase 131 catalytic N-terminal" evidence="2">
    <location>
        <begin position="25"/>
        <end position="268"/>
    </location>
</feature>
<keyword evidence="1" id="KW-0732">Signal</keyword>
<sequence length="274" mass="29495">MLFSRLPLVICWALSPLVVAQTCQLQFDGRVPSDLAATDFDAPNDIFSETFVVGQGLTFSQALRLLPVGAGSLVLISDESIFNDQVGFRRAELIPASNDGADASTQGVKTLHFSVRKDNVRPLNLSHEYQLAFLESQDFSTNQLVLKTGTILGQNTADPDTLQLFGNVNEGQLLFSAPFTPDIFHNFALTLDFDQLTTQVFFSTGEDALVAVTDVLQNDVSGQGQFHFGVLKKPVGGVGDITKNGFQPDGIDEGVIFGGIFQEDSADGCVSLSP</sequence>
<evidence type="ECO:0000313" key="3">
    <source>
        <dbReference type="EMBL" id="KAK4040411.1"/>
    </source>
</evidence>
<proteinExistence type="predicted"/>
<keyword evidence="4" id="KW-1185">Reference proteome</keyword>
<comment type="caution">
    <text evidence="3">The sequence shown here is derived from an EMBL/GenBank/DDBJ whole genome shotgun (WGS) entry which is preliminary data.</text>
</comment>
<protein>
    <recommendedName>
        <fullName evidence="2">Glycoside hydrolase 131 catalytic N-terminal domain-containing protein</fullName>
    </recommendedName>
</protein>
<accession>A0AAN6PJR2</accession>